<comment type="caution">
    <text evidence="1">The sequence shown here is derived from an EMBL/GenBank/DDBJ whole genome shotgun (WGS) entry which is preliminary data.</text>
</comment>
<dbReference type="AlphaFoldDB" id="A0A552V4K4"/>
<keyword evidence="2" id="KW-1185">Reference proteome</keyword>
<name>A0A552V4K4_9FLAO</name>
<dbReference type="Proteomes" id="UP000320643">
    <property type="component" value="Unassembled WGS sequence"/>
</dbReference>
<accession>A0A552V4K4</accession>
<proteinExistence type="predicted"/>
<sequence>MEKQNNNRTRWLHIRLKPDEYEKIFRKFSKSTCRKLSDYARRHLLDKTAEWKFRNQSLDELMAETIRLKKELNGIGNNFNQVVKKLHTLQQIAEFRDWLIGYELERKILFNKIEEVKHHILKVSEKWLQS</sequence>
<reference evidence="1 2" key="1">
    <citation type="submission" date="2019-07" db="EMBL/GenBank/DDBJ databases">
        <title>Flavobacterium sp. nov., isolated from glacier ice.</title>
        <authorList>
            <person name="Liu Q."/>
            <person name="Xin Y.-H."/>
        </authorList>
    </citation>
    <scope>NUCLEOTIDE SEQUENCE [LARGE SCALE GENOMIC DNA]</scope>
    <source>
        <strain evidence="1 2">ZT4R6</strain>
    </source>
</reference>
<dbReference type="Pfam" id="PF21983">
    <property type="entry name" value="NikA-like"/>
    <property type="match status" value="1"/>
</dbReference>
<protein>
    <submittedName>
        <fullName evidence="1">Plasmid mobilization relaxosome protein MobC</fullName>
    </submittedName>
</protein>
<evidence type="ECO:0000313" key="1">
    <source>
        <dbReference type="EMBL" id="TRW25371.1"/>
    </source>
</evidence>
<gene>
    <name evidence="1" type="ORF">FMM05_08695</name>
</gene>
<dbReference type="EMBL" id="VJVZ01000004">
    <property type="protein sequence ID" value="TRW25371.1"/>
    <property type="molecule type" value="Genomic_DNA"/>
</dbReference>
<dbReference type="InterPro" id="IPR053842">
    <property type="entry name" value="NikA-like"/>
</dbReference>
<organism evidence="1 2">
    <name type="scientific">Flavobacterium zepuense</name>
    <dbReference type="NCBI Taxonomy" id="2593302"/>
    <lineage>
        <taxon>Bacteria</taxon>
        <taxon>Pseudomonadati</taxon>
        <taxon>Bacteroidota</taxon>
        <taxon>Flavobacteriia</taxon>
        <taxon>Flavobacteriales</taxon>
        <taxon>Flavobacteriaceae</taxon>
        <taxon>Flavobacterium</taxon>
    </lineage>
</organism>
<evidence type="ECO:0000313" key="2">
    <source>
        <dbReference type="Proteomes" id="UP000320643"/>
    </source>
</evidence>
<dbReference type="RefSeq" id="WP_143372955.1">
    <property type="nucleotide sequence ID" value="NZ_VJVZ01000004.1"/>
</dbReference>
<dbReference type="OrthoDB" id="950459at2"/>